<feature type="region of interest" description="Disordered" evidence="6">
    <location>
        <begin position="884"/>
        <end position="940"/>
    </location>
</feature>
<feature type="transmembrane region" description="Helical" evidence="7">
    <location>
        <begin position="853"/>
        <end position="874"/>
    </location>
</feature>
<feature type="domain" description="Protein kinase" evidence="8">
    <location>
        <begin position="23"/>
        <end position="278"/>
    </location>
</feature>
<evidence type="ECO:0000256" key="5">
    <source>
        <dbReference type="PROSITE-ProRule" id="PRU10141"/>
    </source>
</evidence>
<dbReference type="InterPro" id="IPR008271">
    <property type="entry name" value="Ser/Thr_kinase_AS"/>
</dbReference>
<evidence type="ECO:0000256" key="2">
    <source>
        <dbReference type="ARBA" id="ARBA00022741"/>
    </source>
</evidence>
<feature type="transmembrane region" description="Helical" evidence="7">
    <location>
        <begin position="741"/>
        <end position="764"/>
    </location>
</feature>
<dbReference type="PANTHER" id="PTHR43289:SF34">
    <property type="entry name" value="SERINE_THREONINE-PROTEIN KINASE YBDM-RELATED"/>
    <property type="match status" value="1"/>
</dbReference>
<keyword evidence="3" id="KW-0418">Kinase</keyword>
<feature type="transmembrane region" description="Helical" evidence="7">
    <location>
        <begin position="577"/>
        <end position="600"/>
    </location>
</feature>
<dbReference type="SUPFAM" id="SSF56112">
    <property type="entry name" value="Protein kinase-like (PK-like)"/>
    <property type="match status" value="1"/>
</dbReference>
<dbReference type="RefSeq" id="WP_344974595.1">
    <property type="nucleotide sequence ID" value="NZ_BAABDD010000025.1"/>
</dbReference>
<protein>
    <recommendedName>
        <fullName evidence="8">Protein kinase domain-containing protein</fullName>
    </recommendedName>
</protein>
<keyword evidence="10" id="KW-1185">Reference proteome</keyword>
<dbReference type="Gene3D" id="3.30.200.20">
    <property type="entry name" value="Phosphorylase Kinase, domain 1"/>
    <property type="match status" value="1"/>
</dbReference>
<feature type="compositionally biased region" description="Pro residues" evidence="6">
    <location>
        <begin position="926"/>
        <end position="940"/>
    </location>
</feature>
<evidence type="ECO:0000256" key="6">
    <source>
        <dbReference type="SAM" id="MobiDB-lite"/>
    </source>
</evidence>
<evidence type="ECO:0000256" key="4">
    <source>
        <dbReference type="ARBA" id="ARBA00022840"/>
    </source>
</evidence>
<dbReference type="InterPro" id="IPR000719">
    <property type="entry name" value="Prot_kinase_dom"/>
</dbReference>
<dbReference type="Pfam" id="PF00069">
    <property type="entry name" value="Pkinase"/>
    <property type="match status" value="1"/>
</dbReference>
<feature type="transmembrane region" description="Helical" evidence="7">
    <location>
        <begin position="784"/>
        <end position="803"/>
    </location>
</feature>
<dbReference type="CDD" id="cd14014">
    <property type="entry name" value="STKc_PknB_like"/>
    <property type="match status" value="1"/>
</dbReference>
<evidence type="ECO:0000313" key="10">
    <source>
        <dbReference type="Proteomes" id="UP001500908"/>
    </source>
</evidence>
<keyword evidence="4 5" id="KW-0067">ATP-binding</keyword>
<organism evidence="9 10">
    <name type="scientific">Salinactinospora qingdaonensis</name>
    <dbReference type="NCBI Taxonomy" id="702744"/>
    <lineage>
        <taxon>Bacteria</taxon>
        <taxon>Bacillati</taxon>
        <taxon>Actinomycetota</taxon>
        <taxon>Actinomycetes</taxon>
        <taxon>Streptosporangiales</taxon>
        <taxon>Nocardiopsidaceae</taxon>
        <taxon>Salinactinospora</taxon>
    </lineage>
</organism>
<feature type="transmembrane region" description="Helical" evidence="7">
    <location>
        <begin position="810"/>
        <end position="826"/>
    </location>
</feature>
<feature type="transmembrane region" description="Helical" evidence="7">
    <location>
        <begin position="653"/>
        <end position="677"/>
    </location>
</feature>
<feature type="binding site" evidence="5">
    <location>
        <position position="51"/>
    </location>
    <ligand>
        <name>ATP</name>
        <dbReference type="ChEBI" id="CHEBI:30616"/>
    </ligand>
</feature>
<keyword evidence="7" id="KW-1133">Transmembrane helix</keyword>
<sequence>MTESVNTRLAPLTTDDPAQIGAFQLIGRLGAGGMGVVYYGRDSSGYPAAVKMVRPEYAADPGYRGRFEREVGLAKRVRGRCIAPLLAADPHTEQPWLAIAYVSGPTLREHIASAGPLAGGHLTAFATGLAEALAAIHREGIVHRDLKPDNVILSPEGPKVLDFGIAQALDEASMTRSDIVVGTPGWISPERYDGHRAGPESDMFCWAELVAFAGSGRQPYGSGPLETLRYRTINEEPDSAADKLPPALHEVVQRALNRAPGQRPTAAEAFAAITGQRVDDSGEELTRVATQLIDNQWTLALSEHSTPLPSQPLRATTVGRPITFAGHTVHESAELAALFATYPDRAEEWLCGSGAARLRDWLDDTGDTSYDRDYLSAIEGPESAALAITAFAAAHAPTSTPTYRGHDVSIEGMRRLAAGGSREHQVLSEIIVNEVPLIAAAHACSHADCGSRCARLERIGHHARETIDAALLHAARLGFRLAPSERDRAVAIGIEILDEPQRRHVHSVVLPNVRSLAVPWWNTLAREALSGDLTTVEGRARVLALRLLTPFARQNAGPAWRRLLSPRGWVARGIPRVLLLSLLCFALLGFAAGGAVSSIYPSHPLALGEGADFSAPVIAGVLAYQMELWPFYALLAVGVVSVPARLRVAAVCYAMPLVLLATAVVAFLPRLPLLMPLGSLAMRDPVLGWVTSTGDQAIFLVVLAGVLGFLLFAALVGSAVATPGPVPPPLLPKRGALTRALVAIPLLGLLVWIPLWSVLLLLAVGDNALQEMTDVAVRNVFASFTSVVLPLAMVVGALAYLLWRGPGGHVLYLGFFALLFSYNTLIDSTGEMPAALPGAGALSLGLIETYGGALGWAVLWVFLPGNFVVGAWLAERLRYRKRRRPAPAPPGGYPTVGYATPPPVAPPPGQPHPGYAPQPGGHAPPRAMPAPPPPYQPPRR</sequence>
<dbReference type="PROSITE" id="PS00108">
    <property type="entry name" value="PROTEIN_KINASE_ST"/>
    <property type="match status" value="1"/>
</dbReference>
<evidence type="ECO:0000256" key="3">
    <source>
        <dbReference type="ARBA" id="ARBA00022777"/>
    </source>
</evidence>
<evidence type="ECO:0000313" key="9">
    <source>
        <dbReference type="EMBL" id="GAA3757483.1"/>
    </source>
</evidence>
<gene>
    <name evidence="9" type="ORF">GCM10022402_39680</name>
</gene>
<feature type="transmembrane region" description="Helical" evidence="7">
    <location>
        <begin position="697"/>
        <end position="720"/>
    </location>
</feature>
<feature type="compositionally biased region" description="Pro residues" evidence="6">
    <location>
        <begin position="900"/>
        <end position="916"/>
    </location>
</feature>
<dbReference type="PROSITE" id="PS50011">
    <property type="entry name" value="PROTEIN_KINASE_DOM"/>
    <property type="match status" value="1"/>
</dbReference>
<name>A0ABP7GD02_9ACTN</name>
<proteinExistence type="predicted"/>
<comment type="caution">
    <text evidence="9">The sequence shown here is derived from an EMBL/GenBank/DDBJ whole genome shotgun (WGS) entry which is preliminary data.</text>
</comment>
<evidence type="ECO:0000259" key="8">
    <source>
        <dbReference type="PROSITE" id="PS50011"/>
    </source>
</evidence>
<keyword evidence="7" id="KW-0472">Membrane</keyword>
<dbReference type="Proteomes" id="UP001500908">
    <property type="component" value="Unassembled WGS sequence"/>
</dbReference>
<dbReference type="PANTHER" id="PTHR43289">
    <property type="entry name" value="MITOGEN-ACTIVATED PROTEIN KINASE KINASE KINASE 20-RELATED"/>
    <property type="match status" value="1"/>
</dbReference>
<keyword evidence="7" id="KW-0812">Transmembrane</keyword>
<accession>A0ABP7GD02</accession>
<keyword evidence="1" id="KW-0808">Transferase</keyword>
<dbReference type="Gene3D" id="1.10.510.10">
    <property type="entry name" value="Transferase(Phosphotransferase) domain 1"/>
    <property type="match status" value="1"/>
</dbReference>
<dbReference type="InterPro" id="IPR017441">
    <property type="entry name" value="Protein_kinase_ATP_BS"/>
</dbReference>
<reference evidence="10" key="1">
    <citation type="journal article" date="2019" name="Int. J. Syst. Evol. Microbiol.">
        <title>The Global Catalogue of Microorganisms (GCM) 10K type strain sequencing project: providing services to taxonomists for standard genome sequencing and annotation.</title>
        <authorList>
            <consortium name="The Broad Institute Genomics Platform"/>
            <consortium name="The Broad Institute Genome Sequencing Center for Infectious Disease"/>
            <person name="Wu L."/>
            <person name="Ma J."/>
        </authorList>
    </citation>
    <scope>NUCLEOTIDE SEQUENCE [LARGE SCALE GENOMIC DNA]</scope>
    <source>
        <strain evidence="10">JCM 17137</strain>
    </source>
</reference>
<dbReference type="InterPro" id="IPR011009">
    <property type="entry name" value="Kinase-like_dom_sf"/>
</dbReference>
<dbReference type="PROSITE" id="PS00107">
    <property type="entry name" value="PROTEIN_KINASE_ATP"/>
    <property type="match status" value="1"/>
</dbReference>
<evidence type="ECO:0000256" key="1">
    <source>
        <dbReference type="ARBA" id="ARBA00022679"/>
    </source>
</evidence>
<evidence type="ECO:0000256" key="7">
    <source>
        <dbReference type="SAM" id="Phobius"/>
    </source>
</evidence>
<keyword evidence="2 5" id="KW-0547">Nucleotide-binding</keyword>
<dbReference type="EMBL" id="BAABDD010000025">
    <property type="protein sequence ID" value="GAA3757483.1"/>
    <property type="molecule type" value="Genomic_DNA"/>
</dbReference>
<dbReference type="SMART" id="SM00220">
    <property type="entry name" value="S_TKc"/>
    <property type="match status" value="1"/>
</dbReference>